<feature type="non-terminal residue" evidence="1">
    <location>
        <position position="1"/>
    </location>
</feature>
<accession>A0A0K2SZF7</accession>
<dbReference type="AlphaFoldDB" id="A0A0K2SZF7"/>
<name>A0A0K2SZF7_LEPSM</name>
<proteinExistence type="predicted"/>
<evidence type="ECO:0000313" key="1">
    <source>
        <dbReference type="EMBL" id="CDW19169.1"/>
    </source>
</evidence>
<sequence>DVKTILFRIVHPIYILHQQLNKSELVIKFIGSYKHLLNRFVIN</sequence>
<reference evidence="1" key="1">
    <citation type="submission" date="2014-05" db="EMBL/GenBank/DDBJ databases">
        <authorList>
            <person name="Chronopoulou M."/>
        </authorList>
    </citation>
    <scope>NUCLEOTIDE SEQUENCE</scope>
    <source>
        <tissue evidence="1">Whole organism</tissue>
    </source>
</reference>
<dbReference type="EMBL" id="HACA01001808">
    <property type="protein sequence ID" value="CDW19169.1"/>
    <property type="molecule type" value="Transcribed_RNA"/>
</dbReference>
<organism evidence="1">
    <name type="scientific">Lepeophtheirus salmonis</name>
    <name type="common">Salmon louse</name>
    <name type="synonym">Caligus salmonis</name>
    <dbReference type="NCBI Taxonomy" id="72036"/>
    <lineage>
        <taxon>Eukaryota</taxon>
        <taxon>Metazoa</taxon>
        <taxon>Ecdysozoa</taxon>
        <taxon>Arthropoda</taxon>
        <taxon>Crustacea</taxon>
        <taxon>Multicrustacea</taxon>
        <taxon>Hexanauplia</taxon>
        <taxon>Copepoda</taxon>
        <taxon>Siphonostomatoida</taxon>
        <taxon>Caligidae</taxon>
        <taxon>Lepeophtheirus</taxon>
    </lineage>
</organism>
<protein>
    <submittedName>
        <fullName evidence="1">Uncharacterized protein</fullName>
    </submittedName>
</protein>